<organism evidence="1">
    <name type="scientific">Bradyrhizobium sp. LLZ17</name>
    <dbReference type="NCBI Taxonomy" id="3239388"/>
    <lineage>
        <taxon>Bacteria</taxon>
        <taxon>Pseudomonadati</taxon>
        <taxon>Pseudomonadota</taxon>
        <taxon>Alphaproteobacteria</taxon>
        <taxon>Hyphomicrobiales</taxon>
        <taxon>Nitrobacteraceae</taxon>
        <taxon>Bradyrhizobium</taxon>
    </lineage>
</organism>
<evidence type="ECO:0000313" key="1">
    <source>
        <dbReference type="EMBL" id="XDV55614.1"/>
    </source>
</evidence>
<name>A0AB39XF03_9BRAD</name>
<dbReference type="AlphaFoldDB" id="A0AB39XF03"/>
<accession>A0AB39XF03</accession>
<protein>
    <submittedName>
        <fullName evidence="1">Uncharacterized protein</fullName>
    </submittedName>
</protein>
<sequence>MGLVILVVALFWLNFYTVHVRYRLTVEVQDGDQIKTGSSVIDVSYNIEPANTPSHWNAFPTAVGYAPTVNLGEKGMLFLTFEEATRTPEQRIERNKQIRCLYWDIGCLPFAAYQKASGSDYGNKKAALDELLRQSGPREVPFAVLPTLLRVRDINDLPMHASRFGNPPRKLVGVSPYDLAASFGPGVELKRVVLQLTDDPVTPPPEIWPQWLKELPKEKRELLAVNIGYYN</sequence>
<proteinExistence type="predicted"/>
<reference evidence="1" key="1">
    <citation type="submission" date="2024-08" db="EMBL/GenBank/DDBJ databases">
        <authorList>
            <person name="Chaddad Z."/>
            <person name="Lamrabet M."/>
            <person name="Bouhnik O."/>
            <person name="Alami S."/>
            <person name="Wipf D."/>
            <person name="Courty P.E."/>
            <person name="Missbah El Idrissi M."/>
        </authorList>
    </citation>
    <scope>NUCLEOTIDE SEQUENCE</scope>
    <source>
        <strain evidence="1">LLZ17</strain>
    </source>
</reference>
<dbReference type="RefSeq" id="WP_369720064.1">
    <property type="nucleotide sequence ID" value="NZ_CP165734.1"/>
</dbReference>
<dbReference type="EMBL" id="CP165734">
    <property type="protein sequence ID" value="XDV55614.1"/>
    <property type="molecule type" value="Genomic_DNA"/>
</dbReference>
<gene>
    <name evidence="1" type="ORF">AB8Z38_22960</name>
</gene>